<dbReference type="Proteomes" id="UP001143856">
    <property type="component" value="Unassembled WGS sequence"/>
</dbReference>
<name>A0ACC1N3Z8_9PEZI</name>
<protein>
    <submittedName>
        <fullName evidence="1">Uncharacterized protein</fullName>
    </submittedName>
</protein>
<dbReference type="EMBL" id="JAPDGR010002967">
    <property type="protein sequence ID" value="KAJ2973356.1"/>
    <property type="molecule type" value="Genomic_DNA"/>
</dbReference>
<reference evidence="1" key="1">
    <citation type="submission" date="2022-10" db="EMBL/GenBank/DDBJ databases">
        <title>Genome Sequence of Xylaria curta.</title>
        <authorList>
            <person name="Buettner E."/>
        </authorList>
    </citation>
    <scope>NUCLEOTIDE SEQUENCE</scope>
    <source>
        <strain evidence="1">Babe10</strain>
    </source>
</reference>
<proteinExistence type="predicted"/>
<keyword evidence="2" id="KW-1185">Reference proteome</keyword>
<evidence type="ECO:0000313" key="1">
    <source>
        <dbReference type="EMBL" id="KAJ2973356.1"/>
    </source>
</evidence>
<organism evidence="1 2">
    <name type="scientific">Xylaria curta</name>
    <dbReference type="NCBI Taxonomy" id="42375"/>
    <lineage>
        <taxon>Eukaryota</taxon>
        <taxon>Fungi</taxon>
        <taxon>Dikarya</taxon>
        <taxon>Ascomycota</taxon>
        <taxon>Pezizomycotina</taxon>
        <taxon>Sordariomycetes</taxon>
        <taxon>Xylariomycetidae</taxon>
        <taxon>Xylariales</taxon>
        <taxon>Xylariaceae</taxon>
        <taxon>Xylaria</taxon>
    </lineage>
</organism>
<sequence>MSELPPPDPIPDPVPAIMAGDHEGYMRLALSLATKSPPKPTNYRVGAVMVDVGANEVLATGYTLELPGNTHAEQCCIEKLARKYKVAGTHLGEALPDAVALYTTVEPCSQRLSGNTPCVDRILAVGKCIKTVYVGVQEPDTFISGNSSRRKLEDAGVEVLLVGGLEKDILEVATAGHETRPL</sequence>
<accession>A0ACC1N3Z8</accession>
<gene>
    <name evidence="1" type="ORF">NUW58_g8955</name>
</gene>
<evidence type="ECO:0000313" key="2">
    <source>
        <dbReference type="Proteomes" id="UP001143856"/>
    </source>
</evidence>
<comment type="caution">
    <text evidence="1">The sequence shown here is derived from an EMBL/GenBank/DDBJ whole genome shotgun (WGS) entry which is preliminary data.</text>
</comment>